<keyword evidence="1" id="KW-0472">Membrane</keyword>
<gene>
    <name evidence="2" type="ORF">EPA93_17005</name>
</gene>
<keyword evidence="1" id="KW-0812">Transmembrane</keyword>
<dbReference type="Proteomes" id="UP000290365">
    <property type="component" value="Chromosome"/>
</dbReference>
<proteinExistence type="predicted"/>
<name>A0A4P6JQA9_KTERU</name>
<evidence type="ECO:0000313" key="3">
    <source>
        <dbReference type="Proteomes" id="UP000290365"/>
    </source>
</evidence>
<dbReference type="EMBL" id="CP035758">
    <property type="protein sequence ID" value="QBD77598.1"/>
    <property type="molecule type" value="Genomic_DNA"/>
</dbReference>
<accession>A0A4P6JQA9</accession>
<dbReference type="OrthoDB" id="9766854at2"/>
<organism evidence="2 3">
    <name type="scientific">Ktedonosporobacter rubrisoli</name>
    <dbReference type="NCBI Taxonomy" id="2509675"/>
    <lineage>
        <taxon>Bacteria</taxon>
        <taxon>Bacillati</taxon>
        <taxon>Chloroflexota</taxon>
        <taxon>Ktedonobacteria</taxon>
        <taxon>Ktedonobacterales</taxon>
        <taxon>Ktedonosporobacteraceae</taxon>
        <taxon>Ktedonosporobacter</taxon>
    </lineage>
</organism>
<keyword evidence="1" id="KW-1133">Transmembrane helix</keyword>
<sequence>MQGEKQRASLFRDFNTRVIVLIPIAIAINIAIGQIVLLLKLPVYLDSIGTVLVAIVAGPLAGGLTGALANIIWGALTAPSSIPYAIVALAIGGVAGIFANLGFFRSWWKVIITGIIISLVAALLSAPITVGFFGGVTPNGSTLVTAYLEATGKNLITSVFTTSFLVEPLDKIVTCLIAWAILRSLSARYISRFPRANNIRPAEKKQVVESKSA</sequence>
<reference evidence="2 3" key="1">
    <citation type="submission" date="2019-01" db="EMBL/GenBank/DDBJ databases">
        <title>Ktedonosporobacter rubrisoli SCAWS-G2.</title>
        <authorList>
            <person name="Huang Y."/>
            <person name="Yan B."/>
        </authorList>
    </citation>
    <scope>NUCLEOTIDE SEQUENCE [LARGE SCALE GENOMIC DNA]</scope>
    <source>
        <strain evidence="2 3">SCAWS-G2</strain>
    </source>
</reference>
<dbReference type="AlphaFoldDB" id="A0A4P6JQA9"/>
<evidence type="ECO:0000313" key="2">
    <source>
        <dbReference type="EMBL" id="QBD77598.1"/>
    </source>
</evidence>
<feature type="transmembrane region" description="Helical" evidence="1">
    <location>
        <begin position="51"/>
        <end position="76"/>
    </location>
</feature>
<feature type="transmembrane region" description="Helical" evidence="1">
    <location>
        <begin position="82"/>
        <end position="103"/>
    </location>
</feature>
<dbReference type="RefSeq" id="WP_129888653.1">
    <property type="nucleotide sequence ID" value="NZ_CP035758.1"/>
</dbReference>
<feature type="transmembrane region" description="Helical" evidence="1">
    <location>
        <begin position="18"/>
        <end position="39"/>
    </location>
</feature>
<dbReference type="Gene3D" id="1.10.1760.20">
    <property type="match status" value="1"/>
</dbReference>
<feature type="transmembrane region" description="Helical" evidence="1">
    <location>
        <begin position="155"/>
        <end position="182"/>
    </location>
</feature>
<protein>
    <submittedName>
        <fullName evidence="2">ECF transporter S component</fullName>
    </submittedName>
</protein>
<evidence type="ECO:0000256" key="1">
    <source>
        <dbReference type="SAM" id="Phobius"/>
    </source>
</evidence>
<feature type="transmembrane region" description="Helical" evidence="1">
    <location>
        <begin position="110"/>
        <end position="135"/>
    </location>
</feature>
<dbReference type="KEGG" id="kbs:EPA93_17005"/>
<keyword evidence="3" id="KW-1185">Reference proteome</keyword>